<sequence>MTAGSGAGVVLLPVVDQGPGYLLALERWLLGREQALLSNKNLRCALLSEFGTMQLLALPQSPIILKGLVRAAGLPREDGKFFTDERQEGETPPGFGHFLSLAPRDFMANTPHAATASSGTGFSHVFSSPTA</sequence>
<gene>
    <name evidence="1" type="ORF">H920_11481</name>
</gene>
<proteinExistence type="predicted"/>
<evidence type="ECO:0000313" key="1">
    <source>
        <dbReference type="EMBL" id="KFO27076.1"/>
    </source>
</evidence>
<organism evidence="1 2">
    <name type="scientific">Fukomys damarensis</name>
    <name type="common">Damaraland mole rat</name>
    <name type="synonym">Cryptomys damarensis</name>
    <dbReference type="NCBI Taxonomy" id="885580"/>
    <lineage>
        <taxon>Eukaryota</taxon>
        <taxon>Metazoa</taxon>
        <taxon>Chordata</taxon>
        <taxon>Craniata</taxon>
        <taxon>Vertebrata</taxon>
        <taxon>Euteleostomi</taxon>
        <taxon>Mammalia</taxon>
        <taxon>Eutheria</taxon>
        <taxon>Euarchontoglires</taxon>
        <taxon>Glires</taxon>
        <taxon>Rodentia</taxon>
        <taxon>Hystricomorpha</taxon>
        <taxon>Bathyergidae</taxon>
        <taxon>Fukomys</taxon>
    </lineage>
</organism>
<reference evidence="1 2" key="1">
    <citation type="submission" date="2013-11" db="EMBL/GenBank/DDBJ databases">
        <title>The Damaraland mole rat (Fukomys damarensis) genome and evolution of African mole rats.</title>
        <authorList>
            <person name="Gladyshev V.N."/>
            <person name="Fang X."/>
        </authorList>
    </citation>
    <scope>NUCLEOTIDE SEQUENCE [LARGE SCALE GENOMIC DNA]</scope>
    <source>
        <tissue evidence="1">Liver</tissue>
    </source>
</reference>
<name>A0A091DW94_FUKDA</name>
<protein>
    <submittedName>
        <fullName evidence="1">Uncharacterized protein</fullName>
    </submittedName>
</protein>
<dbReference type="AlphaFoldDB" id="A0A091DW94"/>
<dbReference type="EMBL" id="KN123014">
    <property type="protein sequence ID" value="KFO27076.1"/>
    <property type="molecule type" value="Genomic_DNA"/>
</dbReference>
<dbReference type="Proteomes" id="UP000028990">
    <property type="component" value="Unassembled WGS sequence"/>
</dbReference>
<accession>A0A091DW94</accession>
<evidence type="ECO:0000313" key="2">
    <source>
        <dbReference type="Proteomes" id="UP000028990"/>
    </source>
</evidence>
<keyword evidence="2" id="KW-1185">Reference proteome</keyword>